<comment type="caution">
    <text evidence="2">The sequence shown here is derived from an EMBL/GenBank/DDBJ whole genome shotgun (WGS) entry which is preliminary data.</text>
</comment>
<proteinExistence type="predicted"/>
<accession>A0ABV1YE72</accession>
<dbReference type="RefSeq" id="WP_287273762.1">
    <property type="nucleotide sequence ID" value="NZ_JAMYMY010000014.1"/>
</dbReference>
<sequence length="70" mass="8266">MTQFTSLIREIMPSWLRRRSRRNAQESEPGFDPSRPEDADMVWRGIVEKDLFGANTPDYAETLEKKTNRH</sequence>
<organism evidence="2 3">
    <name type="scientific">Mesorhizobium opportunistum</name>
    <dbReference type="NCBI Taxonomy" id="593909"/>
    <lineage>
        <taxon>Bacteria</taxon>
        <taxon>Pseudomonadati</taxon>
        <taxon>Pseudomonadota</taxon>
        <taxon>Alphaproteobacteria</taxon>
        <taxon>Hyphomicrobiales</taxon>
        <taxon>Phyllobacteriaceae</taxon>
        <taxon>Mesorhizobium</taxon>
    </lineage>
</organism>
<gene>
    <name evidence="2" type="ORF">NKI33_10615</name>
</gene>
<evidence type="ECO:0000256" key="1">
    <source>
        <dbReference type="SAM" id="MobiDB-lite"/>
    </source>
</evidence>
<name>A0ABV1YE72_9HYPH</name>
<evidence type="ECO:0000313" key="3">
    <source>
        <dbReference type="Proteomes" id="UP001464387"/>
    </source>
</evidence>
<feature type="region of interest" description="Disordered" evidence="1">
    <location>
        <begin position="20"/>
        <end position="39"/>
    </location>
</feature>
<dbReference type="EMBL" id="JAMYPJ010000011">
    <property type="protein sequence ID" value="MER8933417.1"/>
    <property type="molecule type" value="Genomic_DNA"/>
</dbReference>
<reference evidence="2 3" key="1">
    <citation type="journal article" date="2024" name="Proc. Natl. Acad. Sci. U.S.A.">
        <title>The evolutionary genomics of adaptation to stress in wild rhizobium bacteria.</title>
        <authorList>
            <person name="Kehlet-Delgado H."/>
            <person name="Montoya A.P."/>
            <person name="Jensen K.T."/>
            <person name="Wendlandt C.E."/>
            <person name="Dexheimer C."/>
            <person name="Roberts M."/>
            <person name="Torres Martinez L."/>
            <person name="Friesen M.L."/>
            <person name="Griffitts J.S."/>
            <person name="Porter S.S."/>
        </authorList>
    </citation>
    <scope>NUCLEOTIDE SEQUENCE [LARGE SCALE GENOMIC DNA]</scope>
    <source>
        <strain evidence="2 3">M0729</strain>
    </source>
</reference>
<keyword evidence="3" id="KW-1185">Reference proteome</keyword>
<protein>
    <submittedName>
        <fullName evidence="2">Uncharacterized protein</fullName>
    </submittedName>
</protein>
<evidence type="ECO:0000313" key="2">
    <source>
        <dbReference type="EMBL" id="MER8933417.1"/>
    </source>
</evidence>
<dbReference type="Proteomes" id="UP001464387">
    <property type="component" value="Unassembled WGS sequence"/>
</dbReference>